<feature type="compositionally biased region" description="Acidic residues" evidence="6">
    <location>
        <begin position="546"/>
        <end position="559"/>
    </location>
</feature>
<dbReference type="Pfam" id="PF19252">
    <property type="entry name" value="HIND"/>
    <property type="match status" value="1"/>
</dbReference>
<dbReference type="GO" id="GO:0045292">
    <property type="term" value="P:mRNA cis splicing, via spliceosome"/>
    <property type="evidence" value="ECO:0007669"/>
    <property type="project" value="TreeGrafter"/>
</dbReference>
<dbReference type="PANTHER" id="PTHR14152:SF5">
    <property type="entry name" value="U4_U6.U5 TRI-SNRNP-ASSOCIATED PROTEIN 1"/>
    <property type="match status" value="1"/>
</dbReference>
<dbReference type="InterPro" id="IPR045347">
    <property type="entry name" value="HIND"/>
</dbReference>
<comment type="similarity">
    <text evidence="2">Belongs to the SNU66/SART1 family.</text>
</comment>
<name>H2ZE63_CIOSA</name>
<feature type="region of interest" description="Disordered" evidence="6">
    <location>
        <begin position="437"/>
        <end position="464"/>
    </location>
</feature>
<evidence type="ECO:0000256" key="5">
    <source>
        <dbReference type="ARBA" id="ARBA00023242"/>
    </source>
</evidence>
<keyword evidence="3" id="KW-0507">mRNA processing</keyword>
<dbReference type="OMA" id="KRRDYTG"/>
<feature type="region of interest" description="Disordered" evidence="6">
    <location>
        <begin position="1"/>
        <end position="98"/>
    </location>
</feature>
<evidence type="ECO:0000256" key="3">
    <source>
        <dbReference type="ARBA" id="ARBA00022664"/>
    </source>
</evidence>
<dbReference type="InParanoid" id="H2ZE63"/>
<keyword evidence="4" id="KW-0508">mRNA splicing</keyword>
<protein>
    <recommendedName>
        <fullName evidence="9">U4/U6.U5 tri-snRNP-associated protein 1</fullName>
    </recommendedName>
</protein>
<feature type="region of interest" description="Disordered" evidence="6">
    <location>
        <begin position="544"/>
        <end position="566"/>
    </location>
</feature>
<reference evidence="8" key="1">
    <citation type="submission" date="2003-08" db="EMBL/GenBank/DDBJ databases">
        <authorList>
            <person name="Birren B."/>
            <person name="Nusbaum C."/>
            <person name="Abebe A."/>
            <person name="Abouelleil A."/>
            <person name="Adekoya E."/>
            <person name="Ait-zahra M."/>
            <person name="Allen N."/>
            <person name="Allen T."/>
            <person name="An P."/>
            <person name="Anderson M."/>
            <person name="Anderson S."/>
            <person name="Arachchi H."/>
            <person name="Armbruster J."/>
            <person name="Bachantsang P."/>
            <person name="Baldwin J."/>
            <person name="Barry A."/>
            <person name="Bayul T."/>
            <person name="Blitshsteyn B."/>
            <person name="Bloom T."/>
            <person name="Blye J."/>
            <person name="Boguslavskiy L."/>
            <person name="Borowsky M."/>
            <person name="Boukhgalter B."/>
            <person name="Brunache A."/>
            <person name="Butler J."/>
            <person name="Calixte N."/>
            <person name="Calvo S."/>
            <person name="Camarata J."/>
            <person name="Campo K."/>
            <person name="Chang J."/>
            <person name="Cheshatsang Y."/>
            <person name="Citroen M."/>
            <person name="Collymore A."/>
            <person name="Considine T."/>
            <person name="Cook A."/>
            <person name="Cooke P."/>
            <person name="Corum B."/>
            <person name="Cuomo C."/>
            <person name="David R."/>
            <person name="Dawoe T."/>
            <person name="Degray S."/>
            <person name="Dodge S."/>
            <person name="Dooley K."/>
            <person name="Dorje P."/>
            <person name="Dorjee K."/>
            <person name="Dorris L."/>
            <person name="Duffey N."/>
            <person name="Dupes A."/>
            <person name="Elkins T."/>
            <person name="Engels R."/>
            <person name="Erickson J."/>
            <person name="Farina A."/>
            <person name="Faro S."/>
            <person name="Ferreira P."/>
            <person name="Fischer H."/>
            <person name="Fitzgerald M."/>
            <person name="Foley K."/>
            <person name="Gage D."/>
            <person name="Galagan J."/>
            <person name="Gearin G."/>
            <person name="Gnerre S."/>
            <person name="Gnirke A."/>
            <person name="Goyette A."/>
            <person name="Graham J."/>
            <person name="Grandbois E."/>
            <person name="Gyaltsen K."/>
            <person name="Hafez N."/>
            <person name="Hagopian D."/>
            <person name="Hagos B."/>
            <person name="Hall J."/>
            <person name="Hatcher B."/>
            <person name="Heller A."/>
            <person name="Higgins H."/>
            <person name="Honan T."/>
            <person name="Horn A."/>
            <person name="Houde N."/>
            <person name="Hughes L."/>
            <person name="Hulme W."/>
            <person name="Husby E."/>
            <person name="Iliev I."/>
            <person name="Jaffe D."/>
            <person name="Jones C."/>
            <person name="Kamal M."/>
            <person name="Kamat A."/>
            <person name="Kamvysselis M."/>
            <person name="Karlsson E."/>
            <person name="Kells C."/>
            <person name="Kieu A."/>
            <person name="Kisner P."/>
            <person name="Kodira C."/>
            <person name="Kulbokas E."/>
            <person name="Labutti K."/>
            <person name="Lama D."/>
            <person name="Landers T."/>
            <person name="Leger J."/>
            <person name="Levine S."/>
            <person name="Lewis D."/>
            <person name="Lewis T."/>
            <person name="Lindblad-toh K."/>
            <person name="Liu X."/>
            <person name="Lokyitsang T."/>
            <person name="Lokyitsang Y."/>
            <person name="Lucien O."/>
            <person name="Lui A."/>
            <person name="Ma L.J."/>
            <person name="Mabbitt R."/>
            <person name="Macdonald J."/>
            <person name="Maclean C."/>
            <person name="Major J."/>
            <person name="Manning J."/>
            <person name="Marabella R."/>
            <person name="Maru K."/>
            <person name="Matthews C."/>
            <person name="Mauceli E."/>
            <person name="Mccarthy M."/>
            <person name="Mcdonough S."/>
            <person name="Mcghee T."/>
            <person name="Meldrim J."/>
            <person name="Meneus L."/>
            <person name="Mesirov J."/>
            <person name="Mihalev A."/>
            <person name="Mihova T."/>
            <person name="Mikkelsen T."/>
            <person name="Mlenga V."/>
            <person name="Moru K."/>
            <person name="Mozes J."/>
            <person name="Mulrain L."/>
            <person name="Munson G."/>
            <person name="Naylor J."/>
            <person name="Newes C."/>
            <person name="Nguyen C."/>
            <person name="Nguyen N."/>
            <person name="Nguyen T."/>
            <person name="Nicol R."/>
            <person name="Nielsen C."/>
            <person name="Nizzari M."/>
            <person name="Norbu C."/>
            <person name="Norbu N."/>
            <person name="O'donnell P."/>
            <person name="Okoawo O."/>
            <person name="O'leary S."/>
            <person name="Omotosho B."/>
            <person name="O'neill K."/>
            <person name="Osman S."/>
            <person name="Parker S."/>
            <person name="Perrin D."/>
            <person name="Phunkhang P."/>
            <person name="Piqani B."/>
            <person name="Purcell S."/>
            <person name="Rachupka T."/>
            <person name="Ramasamy U."/>
            <person name="Rameau R."/>
            <person name="Ray V."/>
            <person name="Raymond C."/>
            <person name="Retta R."/>
            <person name="Richardson S."/>
            <person name="Rise C."/>
            <person name="Rodriguez J."/>
            <person name="Rogers J."/>
            <person name="Rogov P."/>
            <person name="Rutman M."/>
            <person name="Schupbach R."/>
            <person name="Seaman C."/>
            <person name="Settipalli S."/>
            <person name="Sharpe T."/>
            <person name="Sheridan J."/>
            <person name="Sherpa N."/>
            <person name="Shi J."/>
            <person name="Smirnov S."/>
            <person name="Smith C."/>
            <person name="Sougnez C."/>
            <person name="Spencer B."/>
            <person name="Stalker J."/>
            <person name="Stange-thomann N."/>
            <person name="Stavropoulos S."/>
            <person name="Stetson K."/>
            <person name="Stone C."/>
            <person name="Stone S."/>
            <person name="Stubbs M."/>
            <person name="Talamas J."/>
            <person name="Tchuinga P."/>
            <person name="Tenzing P."/>
            <person name="Tesfaye S."/>
            <person name="Theodore J."/>
            <person name="Thoulutsang Y."/>
            <person name="Topham K."/>
            <person name="Towey S."/>
            <person name="Tsamla T."/>
            <person name="Tsomo N."/>
            <person name="Vallee D."/>
            <person name="Vassiliev H."/>
            <person name="Venkataraman V."/>
            <person name="Vinson J."/>
            <person name="Vo A."/>
            <person name="Wade C."/>
            <person name="Wang S."/>
            <person name="Wangchuk T."/>
            <person name="Wangdi T."/>
            <person name="Whittaker C."/>
            <person name="Wilkinson J."/>
            <person name="Wu Y."/>
            <person name="Wyman D."/>
            <person name="Yadav S."/>
            <person name="Yang S."/>
            <person name="Yang X."/>
            <person name="Yeager S."/>
            <person name="Yee E."/>
            <person name="Young G."/>
            <person name="Zainoun J."/>
            <person name="Zembeck L."/>
            <person name="Zimmer A."/>
            <person name="Zody M."/>
            <person name="Lander E."/>
        </authorList>
    </citation>
    <scope>NUCLEOTIDE SEQUENCE [LARGE SCALE GENOMIC DNA]</scope>
</reference>
<evidence type="ECO:0000256" key="2">
    <source>
        <dbReference type="ARBA" id="ARBA00006076"/>
    </source>
</evidence>
<feature type="compositionally biased region" description="Polar residues" evidence="6">
    <location>
        <begin position="444"/>
        <end position="453"/>
    </location>
</feature>
<keyword evidence="8" id="KW-1185">Reference proteome</keyword>
<sequence>MGSKKEHKHKKESKHKHKRRHRYSDSDERSRSPSVKRKRHDRERDHKSRQSESRNRNGAKIKTEQPDAEVIRAQIPEVARTITPKQEPVEEQKSESLSIDETNKIRAKLGLKPLDIGNSQSEDGVKLNSDENFVHAPAEDLAEKKKQEKLREKIMESKKKREIAKKMSKVRTLGEVEEDSAADWVVKSRMAQQQREQDEKMMKLGDEFGVSDLIKTELGSKSTAHDYTERDLAGLSVEHSLESFREGRNEILVIKDKEILGSDEEDVLHSLNVDDVEKSKKNMEIKRRGVGYKAYEEEEIDDMGFFKAKVVLGKYDEEIEGEQITKFKIGASGKVDASWVQQKEEMKQEIRAKGESLSLPPLKLANEYLTEEDMRFKKRKRKVKKSRKREVFKADDLLPLPGSSEGLSNHGSRFVLCEKEQYLPSYSALRMLWNSTKPEDKSGTNDGESSQMNNKDERNVIEDDDDAINDLQRALDKSRRAKQKKADAAADEGAQKVAQHLHNLTRVKLEKPDEQFTNTLFLNATDEFCRQLAQVPVKQEVKQVEDMDLDEDNSDEDDTQMSKWSSVNPGQENIVKFKKSLKKLTKFSVLEHAPIEAEPLAANGLMGALKLAERKGYLQTKREPFFQIKFPKRVYIFSKYYSIEDKNAVDYLDKYAHEKYSKERNASITVDFTEKKDYKPQISIEYVDEKGRNLSAKEAFRKLSHRFHGKGSGKMKQEKRMKKLTEQETMLHMSSTDTPLNTVAMMKEKQRSQSSPYIVLSGAGKTLVGGSSSVKK</sequence>
<dbReference type="PANTHER" id="PTHR14152">
    <property type="entry name" value="SQUAMOUS CELL CARCINOMA ANTIGEN RECOGNISED BY CYTOTOXIC T LYMPHOCYTES"/>
    <property type="match status" value="1"/>
</dbReference>
<dbReference type="GeneTree" id="ENSGT00390000007071"/>
<proteinExistence type="inferred from homology"/>
<feature type="compositionally biased region" description="Basic and acidic residues" evidence="6">
    <location>
        <begin position="42"/>
        <end position="65"/>
    </location>
</feature>
<dbReference type="InterPro" id="IPR005011">
    <property type="entry name" value="SNU66/SART1"/>
</dbReference>
<evidence type="ECO:0000256" key="4">
    <source>
        <dbReference type="ARBA" id="ARBA00023187"/>
    </source>
</evidence>
<evidence type="ECO:0000256" key="6">
    <source>
        <dbReference type="SAM" id="MobiDB-lite"/>
    </source>
</evidence>
<comment type="subcellular location">
    <subcellularLocation>
        <location evidence="1">Nucleus</location>
    </subcellularLocation>
</comment>
<dbReference type="GO" id="GO:0046540">
    <property type="term" value="C:U4/U6 x U5 tri-snRNP complex"/>
    <property type="evidence" value="ECO:0007669"/>
    <property type="project" value="InterPro"/>
</dbReference>
<dbReference type="Ensembl" id="ENSCSAVT00000016058.1">
    <property type="protein sequence ID" value="ENSCSAVP00000015879.1"/>
    <property type="gene ID" value="ENSCSAVG00000009337.1"/>
</dbReference>
<evidence type="ECO:0000313" key="7">
    <source>
        <dbReference type="Ensembl" id="ENSCSAVP00000015879.1"/>
    </source>
</evidence>
<feature type="compositionally biased region" description="Basic residues" evidence="6">
    <location>
        <begin position="1"/>
        <end position="22"/>
    </location>
</feature>
<evidence type="ECO:0000313" key="8">
    <source>
        <dbReference type="Proteomes" id="UP000007875"/>
    </source>
</evidence>
<feature type="region of interest" description="Disordered" evidence="6">
    <location>
        <begin position="114"/>
        <end position="146"/>
    </location>
</feature>
<dbReference type="Pfam" id="PF03343">
    <property type="entry name" value="SART-1"/>
    <property type="match status" value="1"/>
</dbReference>
<dbReference type="Proteomes" id="UP000007875">
    <property type="component" value="Unassembled WGS sequence"/>
</dbReference>
<feature type="compositionally biased region" description="Basic and acidic residues" evidence="6">
    <location>
        <begin position="123"/>
        <end position="146"/>
    </location>
</feature>
<dbReference type="FunCoup" id="H2ZE63">
    <property type="interactions" value="832"/>
</dbReference>
<dbReference type="GO" id="GO:0000481">
    <property type="term" value="P:maturation of 5S rRNA"/>
    <property type="evidence" value="ECO:0007669"/>
    <property type="project" value="TreeGrafter"/>
</dbReference>
<evidence type="ECO:0000256" key="1">
    <source>
        <dbReference type="ARBA" id="ARBA00004123"/>
    </source>
</evidence>
<reference evidence="7" key="2">
    <citation type="submission" date="2025-08" db="UniProtKB">
        <authorList>
            <consortium name="Ensembl"/>
        </authorList>
    </citation>
    <scope>IDENTIFICATION</scope>
</reference>
<evidence type="ECO:0008006" key="9">
    <source>
        <dbReference type="Google" id="ProtNLM"/>
    </source>
</evidence>
<reference evidence="7" key="3">
    <citation type="submission" date="2025-09" db="UniProtKB">
        <authorList>
            <consortium name="Ensembl"/>
        </authorList>
    </citation>
    <scope>IDENTIFICATION</scope>
</reference>
<dbReference type="AlphaFoldDB" id="H2ZE63"/>
<keyword evidence="5" id="KW-0539">Nucleus</keyword>
<accession>H2ZE63</accession>
<dbReference type="eggNOG" id="KOG2217">
    <property type="taxonomic scope" value="Eukaryota"/>
</dbReference>
<dbReference type="STRING" id="51511.ENSCSAVP00000015879"/>
<organism evidence="7 8">
    <name type="scientific">Ciona savignyi</name>
    <name type="common">Pacific transparent sea squirt</name>
    <dbReference type="NCBI Taxonomy" id="51511"/>
    <lineage>
        <taxon>Eukaryota</taxon>
        <taxon>Metazoa</taxon>
        <taxon>Chordata</taxon>
        <taxon>Tunicata</taxon>
        <taxon>Ascidiacea</taxon>
        <taxon>Phlebobranchia</taxon>
        <taxon>Cionidae</taxon>
        <taxon>Ciona</taxon>
    </lineage>
</organism>